<evidence type="ECO:0000313" key="3">
    <source>
        <dbReference type="EMBL" id="KNB53111.1"/>
    </source>
</evidence>
<evidence type="ECO:0000259" key="2">
    <source>
        <dbReference type="Pfam" id="PF01337"/>
    </source>
</evidence>
<dbReference type="PATRIC" id="fig|1678637.3.peg.2257"/>
<dbReference type="EMBL" id="LFXA01000004">
    <property type="protein sequence ID" value="KNB53111.1"/>
    <property type="molecule type" value="Genomic_DNA"/>
</dbReference>
<dbReference type="InterPro" id="IPR000468">
    <property type="entry name" value="Barstar"/>
</dbReference>
<reference evidence="4" key="1">
    <citation type="submission" date="2015-07" db="EMBL/GenBank/DDBJ databases">
        <title>Draft genome sequence of Streptomyces sp. CMAA 1322, a bacterium isolated from Caatinga biome, from dry forest semiarid of Brazil.</title>
        <authorList>
            <person name="Santos S.N."/>
            <person name="Gacesa R."/>
            <person name="Taketani R.G."/>
            <person name="Long P.F."/>
            <person name="Melo I.S."/>
        </authorList>
    </citation>
    <scope>NUCLEOTIDE SEQUENCE [LARGE SCALE GENOMIC DNA]</scope>
    <source>
        <strain evidence="4">CMAA 1322</strain>
    </source>
</reference>
<dbReference type="SUPFAM" id="SSF52038">
    <property type="entry name" value="Barstar-related"/>
    <property type="match status" value="1"/>
</dbReference>
<dbReference type="InterPro" id="IPR035905">
    <property type="entry name" value="Barstar-like_sf"/>
</dbReference>
<comment type="caution">
    <text evidence="3">The sequence shown here is derived from an EMBL/GenBank/DDBJ whole genome shotgun (WGS) entry which is preliminary data.</text>
</comment>
<dbReference type="STRING" id="1678637.AC230_10465"/>
<gene>
    <name evidence="3" type="ORF">AC230_10465</name>
</gene>
<proteinExistence type="inferred from homology"/>
<feature type="domain" description="Barstar (barnase inhibitor)" evidence="2">
    <location>
        <begin position="4"/>
        <end position="97"/>
    </location>
</feature>
<accession>A0A0K9XJ63</accession>
<comment type="similarity">
    <text evidence="1">Belongs to the barstar family.</text>
</comment>
<protein>
    <recommendedName>
        <fullName evidence="2">Barstar (barnase inhibitor) domain-containing protein</fullName>
    </recommendedName>
</protein>
<keyword evidence="4" id="KW-1185">Reference proteome</keyword>
<dbReference type="Gene3D" id="3.30.370.10">
    <property type="entry name" value="Barstar-like"/>
    <property type="match status" value="1"/>
</dbReference>
<dbReference type="Proteomes" id="UP000037288">
    <property type="component" value="Unassembled WGS sequence"/>
</dbReference>
<evidence type="ECO:0000256" key="1">
    <source>
        <dbReference type="ARBA" id="ARBA00006845"/>
    </source>
</evidence>
<organism evidence="3 4">
    <name type="scientific">Streptomyces caatingaensis</name>
    <dbReference type="NCBI Taxonomy" id="1678637"/>
    <lineage>
        <taxon>Bacteria</taxon>
        <taxon>Bacillati</taxon>
        <taxon>Actinomycetota</taxon>
        <taxon>Actinomycetes</taxon>
        <taxon>Kitasatosporales</taxon>
        <taxon>Streptomycetaceae</taxon>
        <taxon>Streptomyces</taxon>
    </lineage>
</organism>
<dbReference type="Pfam" id="PF01337">
    <property type="entry name" value="Barstar"/>
    <property type="match status" value="1"/>
</dbReference>
<dbReference type="AlphaFoldDB" id="A0A0K9XJ63"/>
<name>A0A0K9XJ63_9ACTN</name>
<sequence length="119" mass="13446">MDACDMTDPDGVFGQFWEKFRFPDYFGWNWSALLDCLRDLNWLPADRYMVVIDNAGALLSGAVEELHLFVRALEGAAEAWANSRAKPGRTGVPFKVLLFCEPGELPGDLHRTWRDHSTG</sequence>
<evidence type="ECO:0000313" key="4">
    <source>
        <dbReference type="Proteomes" id="UP000037288"/>
    </source>
</evidence>